<keyword evidence="3 7" id="KW-0963">Cytoplasm</keyword>
<keyword evidence="6 7" id="KW-0949">S-adenosyl-L-methionine</keyword>
<dbReference type="GO" id="GO:0005737">
    <property type="term" value="C:cytoplasm"/>
    <property type="evidence" value="ECO:0007669"/>
    <property type="project" value="UniProtKB-SubCell"/>
</dbReference>
<comment type="caution">
    <text evidence="8">The sequence shown here is derived from an EMBL/GenBank/DDBJ whole genome shotgun (WGS) entry which is preliminary data.</text>
</comment>
<protein>
    <recommendedName>
        <fullName evidence="7">Protein-L-isoaspartate O-methyltransferase</fullName>
        <ecNumber evidence="7">2.1.1.77</ecNumber>
    </recommendedName>
    <alternativeName>
        <fullName evidence="7">L-isoaspartyl protein carboxyl methyltransferase</fullName>
    </alternativeName>
    <alternativeName>
        <fullName evidence="7">Protein L-isoaspartyl methyltransferase</fullName>
    </alternativeName>
    <alternativeName>
        <fullName evidence="7">Protein-beta-aspartate methyltransferase</fullName>
        <shortName evidence="7">PIMT</shortName>
    </alternativeName>
</protein>
<dbReference type="Gene3D" id="3.40.50.150">
    <property type="entry name" value="Vaccinia Virus protein VP39"/>
    <property type="match status" value="1"/>
</dbReference>
<dbReference type="Pfam" id="PF01135">
    <property type="entry name" value="PCMT"/>
    <property type="match status" value="1"/>
</dbReference>
<keyword evidence="4 7" id="KW-0489">Methyltransferase</keyword>
<comment type="similarity">
    <text evidence="2 7">Belongs to the methyltransferase superfamily. L-isoaspartyl/D-aspartyl protein methyltransferase family.</text>
</comment>
<organism evidence="8 9">
    <name type="scientific">Novosphingobium flavum</name>
    <dbReference type="NCBI Taxonomy" id="1778672"/>
    <lineage>
        <taxon>Bacteria</taxon>
        <taxon>Pseudomonadati</taxon>
        <taxon>Pseudomonadota</taxon>
        <taxon>Alphaproteobacteria</taxon>
        <taxon>Sphingomonadales</taxon>
        <taxon>Sphingomonadaceae</taxon>
        <taxon>Novosphingobium</taxon>
    </lineage>
</organism>
<evidence type="ECO:0000256" key="3">
    <source>
        <dbReference type="ARBA" id="ARBA00022490"/>
    </source>
</evidence>
<evidence type="ECO:0000256" key="6">
    <source>
        <dbReference type="ARBA" id="ARBA00022691"/>
    </source>
</evidence>
<evidence type="ECO:0000256" key="1">
    <source>
        <dbReference type="ARBA" id="ARBA00004496"/>
    </source>
</evidence>
<evidence type="ECO:0000256" key="4">
    <source>
        <dbReference type="ARBA" id="ARBA00022603"/>
    </source>
</evidence>
<gene>
    <name evidence="7" type="primary">pcm</name>
    <name evidence="8" type="ORF">H7F51_17505</name>
</gene>
<evidence type="ECO:0000256" key="5">
    <source>
        <dbReference type="ARBA" id="ARBA00022679"/>
    </source>
</evidence>
<dbReference type="GO" id="GO:0030091">
    <property type="term" value="P:protein repair"/>
    <property type="evidence" value="ECO:0007669"/>
    <property type="project" value="UniProtKB-UniRule"/>
</dbReference>
<dbReference type="SUPFAM" id="SSF53335">
    <property type="entry name" value="S-adenosyl-L-methionine-dependent methyltransferases"/>
    <property type="match status" value="1"/>
</dbReference>
<accession>A0A7X1KND7</accession>
<dbReference type="AlphaFoldDB" id="A0A7X1KND7"/>
<dbReference type="GO" id="GO:0004719">
    <property type="term" value="F:protein-L-isoaspartate (D-aspartate) O-methyltransferase activity"/>
    <property type="evidence" value="ECO:0007669"/>
    <property type="project" value="UniProtKB-UniRule"/>
</dbReference>
<feature type="active site" evidence="7">
    <location>
        <position position="62"/>
    </location>
</feature>
<dbReference type="RefSeq" id="WP_185665612.1">
    <property type="nucleotide sequence ID" value="NZ_JACLAW010000017.1"/>
</dbReference>
<dbReference type="FunFam" id="3.40.50.150:FF:000010">
    <property type="entry name" value="Protein-L-isoaspartate O-methyltransferase"/>
    <property type="match status" value="1"/>
</dbReference>
<dbReference type="HAMAP" id="MF_00090">
    <property type="entry name" value="PIMT"/>
    <property type="match status" value="1"/>
</dbReference>
<dbReference type="GO" id="GO:0032259">
    <property type="term" value="P:methylation"/>
    <property type="evidence" value="ECO:0007669"/>
    <property type="project" value="UniProtKB-KW"/>
</dbReference>
<keyword evidence="9" id="KW-1185">Reference proteome</keyword>
<evidence type="ECO:0000256" key="7">
    <source>
        <dbReference type="HAMAP-Rule" id="MF_00090"/>
    </source>
</evidence>
<evidence type="ECO:0000256" key="2">
    <source>
        <dbReference type="ARBA" id="ARBA00005369"/>
    </source>
</evidence>
<dbReference type="NCBIfam" id="TIGR00080">
    <property type="entry name" value="pimt"/>
    <property type="match status" value="1"/>
</dbReference>
<evidence type="ECO:0000313" key="9">
    <source>
        <dbReference type="Proteomes" id="UP000566813"/>
    </source>
</evidence>
<comment type="subcellular location">
    <subcellularLocation>
        <location evidence="1 7">Cytoplasm</location>
    </subcellularLocation>
</comment>
<dbReference type="CDD" id="cd02440">
    <property type="entry name" value="AdoMet_MTases"/>
    <property type="match status" value="1"/>
</dbReference>
<comment type="catalytic activity">
    <reaction evidence="7">
        <text>[protein]-L-isoaspartate + S-adenosyl-L-methionine = [protein]-L-isoaspartate alpha-methyl ester + S-adenosyl-L-homocysteine</text>
        <dbReference type="Rhea" id="RHEA:12705"/>
        <dbReference type="Rhea" id="RHEA-COMP:12143"/>
        <dbReference type="Rhea" id="RHEA-COMP:12144"/>
        <dbReference type="ChEBI" id="CHEBI:57856"/>
        <dbReference type="ChEBI" id="CHEBI:59789"/>
        <dbReference type="ChEBI" id="CHEBI:90596"/>
        <dbReference type="ChEBI" id="CHEBI:90598"/>
        <dbReference type="EC" id="2.1.1.77"/>
    </reaction>
</comment>
<dbReference type="Proteomes" id="UP000566813">
    <property type="component" value="Unassembled WGS sequence"/>
</dbReference>
<dbReference type="NCBIfam" id="NF001453">
    <property type="entry name" value="PRK00312.1"/>
    <property type="match status" value="1"/>
</dbReference>
<dbReference type="PANTHER" id="PTHR11579:SF0">
    <property type="entry name" value="PROTEIN-L-ISOASPARTATE(D-ASPARTATE) O-METHYLTRANSFERASE"/>
    <property type="match status" value="1"/>
</dbReference>
<dbReference type="EMBL" id="JACLAW010000017">
    <property type="protein sequence ID" value="MBC2667318.1"/>
    <property type="molecule type" value="Genomic_DNA"/>
</dbReference>
<sequence>MRFSDEQRRIMADCQIKARGITNPRLLAAFERVPREAFVPDALSEYALDDMPLPIGDGQTISQPYIVALMIDAADLRPSARVLEIGTGSGYAAAVLAQLAREVFTVERLEALAASARQRLAELGYGNVTVMAGDGSIGLPGLAPFDAILVAARAEKVPAALPEQLAIGGHLIIPVGSEEVQSLLRISRTGADHWEEHDLGAVRFVPLIGKEGLAEGGSRMD</sequence>
<keyword evidence="5 7" id="KW-0808">Transferase</keyword>
<reference evidence="8 9" key="1">
    <citation type="submission" date="2020-08" db="EMBL/GenBank/DDBJ databases">
        <title>The genome sequence of type strain Novosphingobium flavum NBRC 111647.</title>
        <authorList>
            <person name="Liu Y."/>
        </authorList>
    </citation>
    <scope>NUCLEOTIDE SEQUENCE [LARGE SCALE GENOMIC DNA]</scope>
    <source>
        <strain evidence="8 9">NBRC 111647</strain>
    </source>
</reference>
<comment type="function">
    <text evidence="7">Catalyzes the methyl esterification of L-isoaspartyl residues in peptides and proteins that result from spontaneous decomposition of normal L-aspartyl and L-asparaginyl residues. It plays a role in the repair and/or degradation of damaged proteins.</text>
</comment>
<dbReference type="PROSITE" id="PS01279">
    <property type="entry name" value="PCMT"/>
    <property type="match status" value="1"/>
</dbReference>
<dbReference type="InterPro" id="IPR029063">
    <property type="entry name" value="SAM-dependent_MTases_sf"/>
</dbReference>
<evidence type="ECO:0000313" key="8">
    <source>
        <dbReference type="EMBL" id="MBC2667318.1"/>
    </source>
</evidence>
<dbReference type="InterPro" id="IPR000682">
    <property type="entry name" value="PCMT"/>
</dbReference>
<dbReference type="PANTHER" id="PTHR11579">
    <property type="entry name" value="PROTEIN-L-ISOASPARTATE O-METHYLTRANSFERASE"/>
    <property type="match status" value="1"/>
</dbReference>
<name>A0A7X1KND7_9SPHN</name>
<dbReference type="EC" id="2.1.1.77" evidence="7"/>
<proteinExistence type="inferred from homology"/>